<dbReference type="AlphaFoldDB" id="A0A7K1GQ84"/>
<name>A0A7K1GQ84_9FLAO</name>
<evidence type="ECO:0000313" key="3">
    <source>
        <dbReference type="Proteomes" id="UP000488936"/>
    </source>
</evidence>
<comment type="caution">
    <text evidence="2">The sequence shown here is derived from an EMBL/GenBank/DDBJ whole genome shotgun (WGS) entry which is preliminary data.</text>
</comment>
<keyword evidence="3" id="KW-1185">Reference proteome</keyword>
<evidence type="ECO:0000256" key="1">
    <source>
        <dbReference type="SAM" id="SignalP"/>
    </source>
</evidence>
<dbReference type="OrthoDB" id="1447069at2"/>
<dbReference type="Proteomes" id="UP000488936">
    <property type="component" value="Unassembled WGS sequence"/>
</dbReference>
<sequence>MKKYVLILLAFLSITLSGCAIDDDYCGNGSYVAEQLRPKVDFHPNQFYVNNLEPSGFTVIHNESEFQRRVYGAKYYRNEIDFRYYSLIIGEVEIFDFQNIIDIIPIYSEACNSRSDNILEVEFKVNRGRRKHFVTYHAVVPKSNSDFYRVRTEVRYYNRY</sequence>
<accession>A0A7K1GQ84</accession>
<dbReference type="EMBL" id="WMJY01000065">
    <property type="protein sequence ID" value="MTH31065.1"/>
    <property type="molecule type" value="Genomic_DNA"/>
</dbReference>
<evidence type="ECO:0008006" key="4">
    <source>
        <dbReference type="Google" id="ProtNLM"/>
    </source>
</evidence>
<dbReference type="PROSITE" id="PS51257">
    <property type="entry name" value="PROKAR_LIPOPROTEIN"/>
    <property type="match status" value="1"/>
</dbReference>
<keyword evidence="1" id="KW-0732">Signal</keyword>
<evidence type="ECO:0000313" key="2">
    <source>
        <dbReference type="EMBL" id="MTH31065.1"/>
    </source>
</evidence>
<reference evidence="2 3" key="1">
    <citation type="journal article" date="2006" name="Int. J. Syst. Evol. Microbiol.">
        <title>Myroides pelagicus sp. nov., isolated from seawater in Thailand.</title>
        <authorList>
            <person name="Yoon J."/>
            <person name="Maneerat S."/>
            <person name="Kawai F."/>
            <person name="Yokota A."/>
        </authorList>
    </citation>
    <scope>NUCLEOTIDE SEQUENCE [LARGE SCALE GENOMIC DNA]</scope>
    <source>
        <strain evidence="2 3">SM1T</strain>
    </source>
</reference>
<gene>
    <name evidence="2" type="ORF">GJV77_14425</name>
</gene>
<feature type="signal peptide" evidence="1">
    <location>
        <begin position="1"/>
        <end position="20"/>
    </location>
</feature>
<organism evidence="2 3">
    <name type="scientific">Myroides pelagicus</name>
    <dbReference type="NCBI Taxonomy" id="270914"/>
    <lineage>
        <taxon>Bacteria</taxon>
        <taxon>Pseudomonadati</taxon>
        <taxon>Bacteroidota</taxon>
        <taxon>Flavobacteriia</taxon>
        <taxon>Flavobacteriales</taxon>
        <taxon>Flavobacteriaceae</taxon>
        <taxon>Myroides</taxon>
    </lineage>
</organism>
<protein>
    <recommendedName>
        <fullName evidence="4">DUF4136 domain-containing protein</fullName>
    </recommendedName>
</protein>
<proteinExistence type="predicted"/>
<feature type="chain" id="PRO_5029669971" description="DUF4136 domain-containing protein" evidence="1">
    <location>
        <begin position="21"/>
        <end position="160"/>
    </location>
</feature>
<dbReference type="RefSeq" id="WP_155037031.1">
    <property type="nucleotide sequence ID" value="NZ_JBHTIG010000023.1"/>
</dbReference>